<evidence type="ECO:0000313" key="2">
    <source>
        <dbReference type="EMBL" id="CAJ1966194.1"/>
    </source>
</evidence>
<dbReference type="AlphaFoldDB" id="A0AAD2G8E8"/>
<organism evidence="2 3">
    <name type="scientific">Cylindrotheca closterium</name>
    <dbReference type="NCBI Taxonomy" id="2856"/>
    <lineage>
        <taxon>Eukaryota</taxon>
        <taxon>Sar</taxon>
        <taxon>Stramenopiles</taxon>
        <taxon>Ochrophyta</taxon>
        <taxon>Bacillariophyta</taxon>
        <taxon>Bacillariophyceae</taxon>
        <taxon>Bacillariophycidae</taxon>
        <taxon>Bacillariales</taxon>
        <taxon>Bacillariaceae</taxon>
        <taxon>Cylindrotheca</taxon>
    </lineage>
</organism>
<name>A0AAD2G8E8_9STRA</name>
<reference evidence="2" key="1">
    <citation type="submission" date="2023-08" db="EMBL/GenBank/DDBJ databases">
        <authorList>
            <person name="Audoor S."/>
            <person name="Bilcke G."/>
        </authorList>
    </citation>
    <scope>NUCLEOTIDE SEQUENCE</scope>
</reference>
<dbReference type="InterPro" id="IPR013103">
    <property type="entry name" value="RVT_2"/>
</dbReference>
<dbReference type="CDD" id="cd09272">
    <property type="entry name" value="RNase_HI_RT_Ty1"/>
    <property type="match status" value="1"/>
</dbReference>
<dbReference type="Proteomes" id="UP001295423">
    <property type="component" value="Unassembled WGS sequence"/>
</dbReference>
<feature type="domain" description="Reverse transcriptase Ty1/copia-type" evidence="1">
    <location>
        <begin position="347"/>
        <end position="515"/>
    </location>
</feature>
<dbReference type="EMBL" id="CAKOGP040002262">
    <property type="protein sequence ID" value="CAJ1966194.1"/>
    <property type="molecule type" value="Genomic_DNA"/>
</dbReference>
<comment type="caution">
    <text evidence="2">The sequence shown here is derived from an EMBL/GenBank/DDBJ whole genome shotgun (WGS) entry which is preliminary data.</text>
</comment>
<keyword evidence="3" id="KW-1185">Reference proteome</keyword>
<dbReference type="PANTHER" id="PTHR11439:SF463">
    <property type="entry name" value="REVERSE TRANSCRIPTASE TY1_COPIA-TYPE DOMAIN-CONTAINING PROTEIN"/>
    <property type="match status" value="1"/>
</dbReference>
<sequence length="824" mass="93967">MKLHATFSYFVTRKPTVEQLNDVHPNHVYMLTPEEFDPHKSSDAQTEDHLVNYDGEVADARNRSKLFISDIEDDPTMTVCAMSNMRMEEQTLVDEFVLEERDADEGLLGQPFNVDLASISSIFCERTLSHRLSTRREVLKIHRHLDTYDPNPAYEVEFDDGTVRDYGATTIAENLLTQVDDDGYSNTMFKAIVDYKRDPKVAVSEEKCYVMSKNGQRRTRKTTKGWKLMLLWNDGTQSWIDLSVLKESNPVDVAEFAKAHHIDEEPAFRWWVPHTLRKRDMIISAVKARVRKTTHKYGIEIPTSVEHAKRLDAQNGNNLWMKALSKEMSNIGVAVEVLAYGVLALPGYSKVTGHLYAGVVSRESVRIACTYAALNNLDVFAADIRNAYLQAPSSRRDYIICGPEFRLENVGKVALIHRALYGGKTAGRDFRNHLRACMHHLHFLSCPADPNVWMRPAMKDDGSEYWEYVLLYTDDALCVSMNPERVLRKELGKYFELKEESIGPPKIYLGSNVRKVELDTGVQCWAFGSSQYVQAAVKNVERYLNDRSKAGDERFKLKPKAMTPMQTSFRPELDVSPELEPSDASYYQSLIEVLRWIVELGKVDICLECSLISSQLAMPKVEHLHQVLSIFSYLKSHHNAELDLSYNLKEELPPNQPEPKGIGFVTTAKVDADHASDTTTRRSRAGFFVSVNGALVYWMAKKQTAVESSSFGSEFCAMKLCCEYLRGLRYKLRMMGIPVLGPSFIYGDNKSVLANTSIPDSQLKKKSQSIAYHFIREGAAKDKWRTSYVNTHENDADLLTKKLPYGQKRRKFVNRLIHHVYEHN</sequence>
<gene>
    <name evidence="2" type="ORF">CYCCA115_LOCUS21777</name>
</gene>
<protein>
    <recommendedName>
        <fullName evidence="1">Reverse transcriptase Ty1/copia-type domain-containing protein</fullName>
    </recommendedName>
</protein>
<dbReference type="Pfam" id="PF07727">
    <property type="entry name" value="RVT_2"/>
    <property type="match status" value="1"/>
</dbReference>
<dbReference type="PANTHER" id="PTHR11439">
    <property type="entry name" value="GAG-POL-RELATED RETROTRANSPOSON"/>
    <property type="match status" value="1"/>
</dbReference>
<proteinExistence type="predicted"/>
<evidence type="ECO:0000259" key="1">
    <source>
        <dbReference type="Pfam" id="PF07727"/>
    </source>
</evidence>
<accession>A0AAD2G8E8</accession>
<evidence type="ECO:0000313" key="3">
    <source>
        <dbReference type="Proteomes" id="UP001295423"/>
    </source>
</evidence>